<dbReference type="EMBL" id="CP013189">
    <property type="protein sequence ID" value="ALO45680.1"/>
    <property type="molecule type" value="Genomic_DNA"/>
</dbReference>
<dbReference type="InterPro" id="IPR051044">
    <property type="entry name" value="MAG_DAG_Lipase"/>
</dbReference>
<feature type="domain" description="Serine aminopeptidase S33" evidence="1">
    <location>
        <begin position="59"/>
        <end position="190"/>
    </location>
</feature>
<evidence type="ECO:0000313" key="2">
    <source>
        <dbReference type="EMBL" id="ALO45680.1"/>
    </source>
</evidence>
<protein>
    <recommendedName>
        <fullName evidence="1">Serine aminopeptidase S33 domain-containing protein</fullName>
    </recommendedName>
</protein>
<sequence>MDGLSPRKTGVVRWFVALLLLVSGCAGYPASIDRQQLTAEQLAALESDSYTYEWITTDQPKAVAVLVHGLNLLPDAMDDIADALSSANIDVLGVSLSGHADELDQQGRLVQLGEADFSVWQNDVRNAVLEASAYANEAGLPLYLVGFSLGGLLSADYQLHFAANDSVVIDRMVLFAPAISLRWSSYLLYPLQAFPEVVLPSTSPDGYRANDFAPVSAYLALYEGIDRFNDSVDQSLNMPVLLFMHSRDELVSDNRIRGFIANNNLTRWQYVNVEKSDDAANVLNHLIIGPDSLGVAAWLKVREQMLSFLEGDGDRL</sequence>
<organism evidence="2 3">
    <name type="scientific">Pseudohongiella spirulinae</name>
    <dbReference type="NCBI Taxonomy" id="1249552"/>
    <lineage>
        <taxon>Bacteria</taxon>
        <taxon>Pseudomonadati</taxon>
        <taxon>Pseudomonadota</taxon>
        <taxon>Gammaproteobacteria</taxon>
        <taxon>Pseudomonadales</taxon>
        <taxon>Pseudohongiellaceae</taxon>
        <taxon>Pseudohongiella</taxon>
    </lineage>
</organism>
<dbReference type="Pfam" id="PF12146">
    <property type="entry name" value="Hydrolase_4"/>
    <property type="match status" value="1"/>
</dbReference>
<dbReference type="SUPFAM" id="SSF53474">
    <property type="entry name" value="alpha/beta-Hydrolases"/>
    <property type="match status" value="1"/>
</dbReference>
<name>A0A0S2KBJ1_9GAMM</name>
<evidence type="ECO:0000313" key="3">
    <source>
        <dbReference type="Proteomes" id="UP000065641"/>
    </source>
</evidence>
<reference evidence="2 3" key="1">
    <citation type="submission" date="2015-11" db="EMBL/GenBank/DDBJ databases">
        <authorList>
            <person name="Zhang Y."/>
            <person name="Guo Z."/>
        </authorList>
    </citation>
    <scope>NUCLEOTIDE SEQUENCE [LARGE SCALE GENOMIC DNA]</scope>
    <source>
        <strain evidence="2 3">KCTC 32221</strain>
    </source>
</reference>
<dbReference type="Gene3D" id="3.40.50.1820">
    <property type="entry name" value="alpha/beta hydrolase"/>
    <property type="match status" value="1"/>
</dbReference>
<accession>A0A0S2KBJ1</accession>
<dbReference type="OrthoDB" id="8476759at2"/>
<gene>
    <name evidence="2" type="ORF">PS2015_1013</name>
</gene>
<dbReference type="AlphaFoldDB" id="A0A0S2KBJ1"/>
<dbReference type="InterPro" id="IPR022742">
    <property type="entry name" value="Hydrolase_4"/>
</dbReference>
<dbReference type="RefSeq" id="WP_082627968.1">
    <property type="nucleotide sequence ID" value="NZ_CP013189.1"/>
</dbReference>
<dbReference type="PANTHER" id="PTHR11614">
    <property type="entry name" value="PHOSPHOLIPASE-RELATED"/>
    <property type="match status" value="1"/>
</dbReference>
<dbReference type="KEGG" id="pspi:PS2015_1013"/>
<dbReference type="STRING" id="1249552.PS2015_1013"/>
<evidence type="ECO:0000259" key="1">
    <source>
        <dbReference type="Pfam" id="PF12146"/>
    </source>
</evidence>
<dbReference type="PROSITE" id="PS51257">
    <property type="entry name" value="PROKAR_LIPOPROTEIN"/>
    <property type="match status" value="1"/>
</dbReference>
<proteinExistence type="predicted"/>
<dbReference type="InterPro" id="IPR029058">
    <property type="entry name" value="AB_hydrolase_fold"/>
</dbReference>
<dbReference type="Proteomes" id="UP000065641">
    <property type="component" value="Chromosome"/>
</dbReference>
<keyword evidence="3" id="KW-1185">Reference proteome</keyword>